<comment type="caution">
    <text evidence="1">The sequence shown here is derived from an EMBL/GenBank/DDBJ whole genome shotgun (WGS) entry which is preliminary data.</text>
</comment>
<dbReference type="InterPro" id="IPR011990">
    <property type="entry name" value="TPR-like_helical_dom_sf"/>
</dbReference>
<organism evidence="1 2">
    <name type="scientific">Thiospirillum jenense</name>
    <dbReference type="NCBI Taxonomy" id="1653858"/>
    <lineage>
        <taxon>Bacteria</taxon>
        <taxon>Pseudomonadati</taxon>
        <taxon>Pseudomonadota</taxon>
        <taxon>Gammaproteobacteria</taxon>
        <taxon>Chromatiales</taxon>
        <taxon>Chromatiaceae</taxon>
        <taxon>Thiospirillum</taxon>
    </lineage>
</organism>
<evidence type="ECO:0000313" key="2">
    <source>
        <dbReference type="Proteomes" id="UP000548632"/>
    </source>
</evidence>
<dbReference type="Gene3D" id="1.25.40.10">
    <property type="entry name" value="Tetratricopeptide repeat domain"/>
    <property type="match status" value="1"/>
</dbReference>
<accession>A0A839HLF6</accession>
<name>A0A839HLF6_9GAMM</name>
<protein>
    <submittedName>
        <fullName evidence="1">Tetratricopeptide repeat protein</fullName>
    </submittedName>
</protein>
<gene>
    <name evidence="1" type="ORF">HUK38_13800</name>
</gene>
<dbReference type="Proteomes" id="UP000548632">
    <property type="component" value="Unassembled WGS sequence"/>
</dbReference>
<dbReference type="SUPFAM" id="SSF48452">
    <property type="entry name" value="TPR-like"/>
    <property type="match status" value="1"/>
</dbReference>
<keyword evidence="2" id="KW-1185">Reference proteome</keyword>
<sequence>SKPFTKDLLRVRIERAVRRHQPLTTIANALSKDGIPAALTVLDTLLEQRTDNRLELLRIKADLALRIGDLDLATTACQTAQIERPLPWALTLLGQIAQQRGDITTAESLFRQSIAQTSHFMPAHDRLAELCLIQGRRTEALNILKIASERSPKSLQRQRRLAQLAIEMDRPDLAEPAWQRVLTLSRYAGAVQTADYFDLIMTLIKQDDLRQAKKRLELMEKQRHVDPQAQWWIFAAQLNYLHAKAAPIERQQAVLVEIDAALTDNKPTLAAATKLSEALTCWGETARATAIMEDMAA</sequence>
<dbReference type="AlphaFoldDB" id="A0A839HLF6"/>
<proteinExistence type="predicted"/>
<dbReference type="InterPro" id="IPR019734">
    <property type="entry name" value="TPR_rpt"/>
</dbReference>
<reference evidence="1 2" key="1">
    <citation type="journal article" date="2020" name="Arch. Microbiol.">
        <title>The genome sequence of the giant phototrophic gammaproteobacterium Thiospirillum jenense gives insight into its physiological properties and phylogenetic relationships.</title>
        <authorList>
            <person name="Imhoff J.F."/>
            <person name="Meyer T.E."/>
            <person name="Kyndt J.A."/>
        </authorList>
    </citation>
    <scope>NUCLEOTIDE SEQUENCE [LARGE SCALE GENOMIC DNA]</scope>
    <source>
        <strain evidence="1 2">DSM 216</strain>
    </source>
</reference>
<evidence type="ECO:0000313" key="1">
    <source>
        <dbReference type="EMBL" id="MBB1127287.1"/>
    </source>
</evidence>
<dbReference type="EMBL" id="JABVCQ010000045">
    <property type="protein sequence ID" value="MBB1127287.1"/>
    <property type="molecule type" value="Genomic_DNA"/>
</dbReference>
<dbReference type="SMART" id="SM00028">
    <property type="entry name" value="TPR"/>
    <property type="match status" value="3"/>
</dbReference>
<feature type="non-terminal residue" evidence="1">
    <location>
        <position position="1"/>
    </location>
</feature>
<dbReference type="RefSeq" id="WP_182584912.1">
    <property type="nucleotide sequence ID" value="NZ_JABVCQ010000045.1"/>
</dbReference>